<dbReference type="GO" id="GO:0042407">
    <property type="term" value="P:cristae formation"/>
    <property type="evidence" value="ECO:0007669"/>
    <property type="project" value="TreeGrafter"/>
</dbReference>
<keyword evidence="4" id="KW-1133">Transmembrane helix</keyword>
<dbReference type="Pfam" id="PF09731">
    <property type="entry name" value="Mitofilin"/>
    <property type="match status" value="1"/>
</dbReference>
<organism evidence="10 11">
    <name type="scientific">Arctia plantaginis</name>
    <name type="common">Wood tiger moth</name>
    <name type="synonym">Phalaena plantaginis</name>
    <dbReference type="NCBI Taxonomy" id="874455"/>
    <lineage>
        <taxon>Eukaryota</taxon>
        <taxon>Metazoa</taxon>
        <taxon>Ecdysozoa</taxon>
        <taxon>Arthropoda</taxon>
        <taxon>Hexapoda</taxon>
        <taxon>Insecta</taxon>
        <taxon>Pterygota</taxon>
        <taxon>Neoptera</taxon>
        <taxon>Endopterygota</taxon>
        <taxon>Lepidoptera</taxon>
        <taxon>Glossata</taxon>
        <taxon>Ditrysia</taxon>
        <taxon>Noctuoidea</taxon>
        <taxon>Erebidae</taxon>
        <taxon>Arctiinae</taxon>
        <taxon>Arctia</taxon>
    </lineage>
</organism>
<keyword evidence="6" id="KW-0472">Membrane</keyword>
<accession>A0A8S0Z4M6</accession>
<feature type="region of interest" description="Disordered" evidence="9">
    <location>
        <begin position="133"/>
        <end position="175"/>
    </location>
</feature>
<comment type="caution">
    <text evidence="10">The sequence shown here is derived from an EMBL/GenBank/DDBJ whole genome shotgun (WGS) entry which is preliminary data.</text>
</comment>
<comment type="subcellular location">
    <subcellularLocation>
        <location evidence="7">Mitochondrion inner membrane</location>
        <topology evidence="7">Single-pass membrane protein</topology>
    </subcellularLocation>
</comment>
<evidence type="ECO:0000256" key="9">
    <source>
        <dbReference type="SAM" id="MobiDB-lite"/>
    </source>
</evidence>
<comment type="similarity">
    <text evidence="1 7">Belongs to the MICOS complex subunit Mic60 family.</text>
</comment>
<evidence type="ECO:0000313" key="11">
    <source>
        <dbReference type="Proteomes" id="UP000494256"/>
    </source>
</evidence>
<evidence type="ECO:0000256" key="2">
    <source>
        <dbReference type="ARBA" id="ARBA00022692"/>
    </source>
</evidence>
<dbReference type="AlphaFoldDB" id="A0A8S0Z4M6"/>
<dbReference type="GO" id="GO:0061617">
    <property type="term" value="C:MICOS complex"/>
    <property type="evidence" value="ECO:0007669"/>
    <property type="project" value="TreeGrafter"/>
</dbReference>
<sequence length="689" mass="78546">MLRVATYAFSVRSILSRRHPIDCHVASFTRFPINNAIYNPRQREACPLPPPPPPKPPKDDSLLWGTVTILVLAGAGIVTAKSSPEVRDWLTLYAPWVDDLIAILYEENMTYGEFTNKCIEDMQKYIDSFSEEKDKPKPCSLDGKKPKSIPAAPAAPKGSGDDDEEDDSLTCEPEPPPVVTQGICDIERCFKDLGQFVDNNYFSAKEACRYYNGLVDETMEDFSYISLKKLHDAKREREDIVTESLKNACDAINRLEEMTRYLDCGVQASKDEIENAKLLFRNYKTQYTASRIQYEWENDKALARDRQWQIVESLVDKYTSENLALYSGLKYTDKRPHIQGDPDILLYSTLRYVKKLDEELKVASASFSDRVNRAYNGLPKGQQVEQNRKAQLTAAVAKRRAEVDKNFKDMAERQKQRNDKLLKKLLQEQSARHEAALDEKLAEKEKEISAKFKKMVTDKVRAEKNNFDNQLADMSKKLAVVEDKLNARLKVERETRRSQELWAAAASLLAATKKGEPYINVNKELNAIEKASEGQDKLVLTVLKAIPSSVRDKGLVPESVLKEKYKEMERIAMKVSLVEEDGGPMPVYILSWLQSILLFMKIPGIPQEEFEKPPKEPPKELDTFDLLRRARFWMERGNLAIALRYVNHLQGASRLAAHQWYESARAHLEVRQAAEAVLAHAAAMGLQYI</sequence>
<dbReference type="PANTHER" id="PTHR15415:SF7">
    <property type="entry name" value="MICOS COMPLEX SUBUNIT MIC60"/>
    <property type="match status" value="1"/>
</dbReference>
<dbReference type="PANTHER" id="PTHR15415">
    <property type="entry name" value="MITOFILIN"/>
    <property type="match status" value="1"/>
</dbReference>
<evidence type="ECO:0000256" key="1">
    <source>
        <dbReference type="ARBA" id="ARBA00010877"/>
    </source>
</evidence>
<evidence type="ECO:0000313" key="10">
    <source>
        <dbReference type="EMBL" id="CAB3227569.1"/>
    </source>
</evidence>
<evidence type="ECO:0000256" key="4">
    <source>
        <dbReference type="ARBA" id="ARBA00022989"/>
    </source>
</evidence>
<keyword evidence="2 7" id="KW-0812">Transmembrane</keyword>
<dbReference type="Proteomes" id="UP000494256">
    <property type="component" value="Unassembled WGS sequence"/>
</dbReference>
<gene>
    <name evidence="10" type="ORF">APLA_LOCUS3117</name>
</gene>
<evidence type="ECO:0000256" key="7">
    <source>
        <dbReference type="RuleBase" id="RU363000"/>
    </source>
</evidence>
<protein>
    <recommendedName>
        <fullName evidence="7">MICOS complex subunit MIC60</fullName>
    </recommendedName>
    <alternativeName>
        <fullName evidence="7">Mitofilin</fullName>
    </alternativeName>
</protein>
<comment type="subunit">
    <text evidence="7">Component of the mitochondrial contact site and cristae organizing system (MICOS) complex.</text>
</comment>
<keyword evidence="8" id="KW-0175">Coiled coil</keyword>
<feature type="compositionally biased region" description="Low complexity" evidence="9">
    <location>
        <begin position="148"/>
        <end position="158"/>
    </location>
</feature>
<name>A0A8S0Z4M6_ARCPL</name>
<evidence type="ECO:0000256" key="6">
    <source>
        <dbReference type="ARBA" id="ARBA00023136"/>
    </source>
</evidence>
<feature type="coiled-coil region" evidence="8">
    <location>
        <begin position="408"/>
        <end position="484"/>
    </location>
</feature>
<reference evidence="10 11" key="1">
    <citation type="submission" date="2020-04" db="EMBL/GenBank/DDBJ databases">
        <authorList>
            <person name="Wallbank WR R."/>
            <person name="Pardo Diaz C."/>
            <person name="Kozak K."/>
            <person name="Martin S."/>
            <person name="Jiggins C."/>
            <person name="Moest M."/>
            <person name="Warren A I."/>
            <person name="Byers J.R.P. K."/>
            <person name="Montejo-Kovacevich G."/>
            <person name="Yen C E."/>
        </authorList>
    </citation>
    <scope>NUCLEOTIDE SEQUENCE [LARGE SCALE GENOMIC DNA]</scope>
</reference>
<proteinExistence type="inferred from homology"/>
<evidence type="ECO:0000256" key="5">
    <source>
        <dbReference type="ARBA" id="ARBA00023128"/>
    </source>
</evidence>
<keyword evidence="5 7" id="KW-0496">Mitochondrion</keyword>
<dbReference type="EMBL" id="CADEBD010000279">
    <property type="protein sequence ID" value="CAB3227569.1"/>
    <property type="molecule type" value="Genomic_DNA"/>
</dbReference>
<comment type="function">
    <text evidence="7">Component of the MICOS complex, a large protein complex of the mitochondrial inner membrane that plays crucial roles in the maintenance of crista junctions, inner membrane architecture, and formation of contact sites to the outer membrane.</text>
</comment>
<keyword evidence="3 7" id="KW-0999">Mitochondrion inner membrane</keyword>
<feature type="compositionally biased region" description="Basic and acidic residues" evidence="9">
    <location>
        <begin position="133"/>
        <end position="145"/>
    </location>
</feature>
<evidence type="ECO:0000256" key="3">
    <source>
        <dbReference type="ARBA" id="ARBA00022792"/>
    </source>
</evidence>
<evidence type="ECO:0000256" key="8">
    <source>
        <dbReference type="SAM" id="Coils"/>
    </source>
</evidence>
<dbReference type="InterPro" id="IPR019133">
    <property type="entry name" value="MIC60"/>
</dbReference>
<dbReference type="OrthoDB" id="10252832at2759"/>